<feature type="signal peptide" evidence="1">
    <location>
        <begin position="1"/>
        <end position="27"/>
    </location>
</feature>
<organism evidence="2">
    <name type="scientific">Ixodes ricinus</name>
    <name type="common">Common tick</name>
    <name type="synonym">Acarus ricinus</name>
    <dbReference type="NCBI Taxonomy" id="34613"/>
    <lineage>
        <taxon>Eukaryota</taxon>
        <taxon>Metazoa</taxon>
        <taxon>Ecdysozoa</taxon>
        <taxon>Arthropoda</taxon>
        <taxon>Chelicerata</taxon>
        <taxon>Arachnida</taxon>
        <taxon>Acari</taxon>
        <taxon>Parasitiformes</taxon>
        <taxon>Ixodida</taxon>
        <taxon>Ixodoidea</taxon>
        <taxon>Ixodidae</taxon>
        <taxon>Ixodinae</taxon>
        <taxon>Ixodes</taxon>
    </lineage>
</organism>
<sequence length="74" mass="8044">MMTCLARSVTMHFLMMAALCLAPNANANITWGIARAYLLRFLSLRTTALRGHGSAATAKSRAVKKGNKKMSMTL</sequence>
<dbReference type="EMBL" id="GEGO01003234">
    <property type="protein sequence ID" value="JAR92170.1"/>
    <property type="molecule type" value="Transcribed_RNA"/>
</dbReference>
<evidence type="ECO:0000256" key="1">
    <source>
        <dbReference type="SAM" id="SignalP"/>
    </source>
</evidence>
<dbReference type="AlphaFoldDB" id="A0A147BN01"/>
<reference evidence="2" key="1">
    <citation type="journal article" date="2018" name="PLoS Negl. Trop. Dis.">
        <title>Sialome diversity of ticks revealed by RNAseq of single tick salivary glands.</title>
        <authorList>
            <person name="Perner J."/>
            <person name="Kropackova S."/>
            <person name="Kopacek P."/>
            <person name="Ribeiro J.M."/>
        </authorList>
    </citation>
    <scope>NUCLEOTIDE SEQUENCE</scope>
    <source>
        <strain evidence="2">Siblings of single egg batch collected in Ceske Budejovice</strain>
        <tissue evidence="2">Salivary glands</tissue>
    </source>
</reference>
<accession>A0A147BN01</accession>
<evidence type="ECO:0000313" key="2">
    <source>
        <dbReference type="EMBL" id="JAR92170.1"/>
    </source>
</evidence>
<name>A0A147BN01_IXORI</name>
<protein>
    <submittedName>
        <fullName evidence="2">Putative secreted protein</fullName>
    </submittedName>
</protein>
<proteinExistence type="predicted"/>
<feature type="chain" id="PRO_5007542612" evidence="1">
    <location>
        <begin position="28"/>
        <end position="74"/>
    </location>
</feature>
<keyword evidence="1" id="KW-0732">Signal</keyword>